<evidence type="ECO:0000256" key="1">
    <source>
        <dbReference type="ARBA" id="ARBA00022679"/>
    </source>
</evidence>
<evidence type="ECO:0000259" key="5">
    <source>
        <dbReference type="PROSITE" id="PS51186"/>
    </source>
</evidence>
<dbReference type="Pfam" id="PF13302">
    <property type="entry name" value="Acetyltransf_3"/>
    <property type="match status" value="1"/>
</dbReference>
<comment type="similarity">
    <text evidence="3">Belongs to the acetyltransferase family. RimJ subfamily.</text>
</comment>
<name>A0A7Z7FF08_9BURK</name>
<dbReference type="InterPro" id="IPR000182">
    <property type="entry name" value="GNAT_dom"/>
</dbReference>
<feature type="region of interest" description="Disordered" evidence="4">
    <location>
        <begin position="175"/>
        <end position="197"/>
    </location>
</feature>
<accession>A0A7Z7FF08</accession>
<keyword evidence="2" id="KW-0012">Acyltransferase</keyword>
<dbReference type="RefSeq" id="WP_091776287.1">
    <property type="nucleotide sequence ID" value="NZ_FNDI01000003.1"/>
</dbReference>
<comment type="caution">
    <text evidence="6">The sequence shown here is derived from an EMBL/GenBank/DDBJ whole genome shotgun (WGS) entry which is preliminary data.</text>
</comment>
<evidence type="ECO:0000256" key="4">
    <source>
        <dbReference type="SAM" id="MobiDB-lite"/>
    </source>
</evidence>
<dbReference type="EMBL" id="FNDI01000003">
    <property type="protein sequence ID" value="SDH24364.1"/>
    <property type="molecule type" value="Genomic_DNA"/>
</dbReference>
<evidence type="ECO:0000313" key="6">
    <source>
        <dbReference type="EMBL" id="SDH24364.1"/>
    </source>
</evidence>
<feature type="compositionally biased region" description="Polar residues" evidence="4">
    <location>
        <begin position="187"/>
        <end position="197"/>
    </location>
</feature>
<feature type="domain" description="N-acetyltransferase" evidence="5">
    <location>
        <begin position="2"/>
        <end position="167"/>
    </location>
</feature>
<dbReference type="InterPro" id="IPR016181">
    <property type="entry name" value="Acyl_CoA_acyltransferase"/>
</dbReference>
<sequence>MLEIHSPTLDDAEALLEFELENRSYFEGWINAREPDYYNLGSVQHAIEMAQSDASADKAYQFLAKCNGVIVGRVNLTNVSRPYYNKATLGYRIGERFGGNGYGTKAVKKILEKARIELDLWRIEATIRLDNHGSARVLLNNSFVVYGTARRSMKLHGVWYDLIHFERHLSGCASEGSSCPADRTLTEPGSFQRSSRR</sequence>
<dbReference type="AlphaFoldDB" id="A0A7Z7FF08"/>
<evidence type="ECO:0000256" key="2">
    <source>
        <dbReference type="ARBA" id="ARBA00023315"/>
    </source>
</evidence>
<evidence type="ECO:0000313" key="7">
    <source>
        <dbReference type="Proteomes" id="UP000198900"/>
    </source>
</evidence>
<evidence type="ECO:0000256" key="3">
    <source>
        <dbReference type="ARBA" id="ARBA00038502"/>
    </source>
</evidence>
<dbReference type="Gene3D" id="3.40.630.30">
    <property type="match status" value="1"/>
</dbReference>
<dbReference type="PANTHER" id="PTHR43792:SF8">
    <property type="entry name" value="[RIBOSOMAL PROTEIN US5]-ALANINE N-ACETYLTRANSFERASE"/>
    <property type="match status" value="1"/>
</dbReference>
<gene>
    <name evidence="6" type="ORF">SAMN04487926_10339</name>
</gene>
<proteinExistence type="inferred from homology"/>
<keyword evidence="1" id="KW-0808">Transferase</keyword>
<dbReference type="InterPro" id="IPR051531">
    <property type="entry name" value="N-acetyltransferase"/>
</dbReference>
<dbReference type="Proteomes" id="UP000198900">
    <property type="component" value="Unassembled WGS sequence"/>
</dbReference>
<dbReference type="PANTHER" id="PTHR43792">
    <property type="entry name" value="GNAT FAMILY, PUTATIVE (AFU_ORTHOLOGUE AFUA_3G00765)-RELATED-RELATED"/>
    <property type="match status" value="1"/>
</dbReference>
<protein>
    <submittedName>
        <fullName evidence="6">Ribosomal-protein-alanine N-acetyltransferase</fullName>
    </submittedName>
</protein>
<dbReference type="SUPFAM" id="SSF55729">
    <property type="entry name" value="Acyl-CoA N-acyltransferases (Nat)"/>
    <property type="match status" value="1"/>
</dbReference>
<dbReference type="PROSITE" id="PS51186">
    <property type="entry name" value="GNAT"/>
    <property type="match status" value="1"/>
</dbReference>
<reference evidence="6" key="1">
    <citation type="submission" date="2016-10" db="EMBL/GenBank/DDBJ databases">
        <authorList>
            <person name="Varghese N."/>
            <person name="Submissions S."/>
        </authorList>
    </citation>
    <scope>NUCLEOTIDE SEQUENCE [LARGE SCALE GENOMIC DNA]</scope>
    <source>
        <strain evidence="6">YR281</strain>
    </source>
</reference>
<dbReference type="GO" id="GO:0005737">
    <property type="term" value="C:cytoplasm"/>
    <property type="evidence" value="ECO:0007669"/>
    <property type="project" value="TreeGrafter"/>
</dbReference>
<keyword evidence="7" id="KW-1185">Reference proteome</keyword>
<organism evidence="6 7">
    <name type="scientific">Paraburkholderia steynii</name>
    <dbReference type="NCBI Taxonomy" id="1245441"/>
    <lineage>
        <taxon>Bacteria</taxon>
        <taxon>Pseudomonadati</taxon>
        <taxon>Pseudomonadota</taxon>
        <taxon>Betaproteobacteria</taxon>
        <taxon>Burkholderiales</taxon>
        <taxon>Burkholderiaceae</taxon>
        <taxon>Paraburkholderia</taxon>
    </lineage>
</organism>
<dbReference type="GO" id="GO:0008999">
    <property type="term" value="F:protein-N-terminal-alanine acetyltransferase activity"/>
    <property type="evidence" value="ECO:0007669"/>
    <property type="project" value="TreeGrafter"/>
</dbReference>